<evidence type="ECO:0000256" key="3">
    <source>
        <dbReference type="ARBA" id="ARBA00022833"/>
    </source>
</evidence>
<keyword evidence="2 4" id="KW-0863">Zinc-finger</keyword>
<dbReference type="GO" id="GO:0008270">
    <property type="term" value="F:zinc ion binding"/>
    <property type="evidence" value="ECO:0007669"/>
    <property type="project" value="UniProtKB-KW"/>
</dbReference>
<feature type="compositionally biased region" description="Low complexity" evidence="5">
    <location>
        <begin position="314"/>
        <end position="338"/>
    </location>
</feature>
<reference evidence="7" key="1">
    <citation type="submission" date="2023-04" db="EMBL/GenBank/DDBJ databases">
        <title>Phytophthora lilii NBRC 32176.</title>
        <authorList>
            <person name="Ichikawa N."/>
            <person name="Sato H."/>
            <person name="Tonouchi N."/>
        </authorList>
    </citation>
    <scope>NUCLEOTIDE SEQUENCE</scope>
    <source>
        <strain evidence="7">NBRC 32176</strain>
    </source>
</reference>
<feature type="region of interest" description="Disordered" evidence="5">
    <location>
        <begin position="76"/>
        <end position="100"/>
    </location>
</feature>
<name>A0A9W6U7S4_9STRA</name>
<accession>A0A9W6U7S4</accession>
<gene>
    <name evidence="7" type="ORF">Plil01_001116100</name>
</gene>
<dbReference type="InterPro" id="IPR013083">
    <property type="entry name" value="Znf_RING/FYVE/PHD"/>
</dbReference>
<dbReference type="PROSITE" id="PS50178">
    <property type="entry name" value="ZF_FYVE"/>
    <property type="match status" value="1"/>
</dbReference>
<dbReference type="Gene3D" id="3.30.40.10">
    <property type="entry name" value="Zinc/RING finger domain, C3HC4 (zinc finger)"/>
    <property type="match status" value="1"/>
</dbReference>
<dbReference type="InterPro" id="IPR017455">
    <property type="entry name" value="Znf_FYVE-rel"/>
</dbReference>
<evidence type="ECO:0000256" key="4">
    <source>
        <dbReference type="PROSITE-ProRule" id="PRU00091"/>
    </source>
</evidence>
<feature type="domain" description="FYVE-type" evidence="6">
    <location>
        <begin position="334"/>
        <end position="399"/>
    </location>
</feature>
<sequence>MKFPLSHAPFGDFPALSKAQAEQIELVVQQTLSETLAEYEVHQQKQRRLLPRSHYKVVKKVENLICYRQRSGVAPEVPAPAERASPARTNASSPTSSAASASYAYRPLNGDDDSIWRSPKLVTVGTMVGTLDDVMYGLLATDATSTFIRASYTNEELLDSELLHCVKSPTPEKPFQFIGVKWHVLELTKITSKRDFVFVEASGVVDRPNGERVGYHIMHSVDLPGLGELVEKYQVLRARVVSCHFFRQLPNSAVDVYMKGLVDPSGHMPGTVAITSTVNALLKLGQAVECSHSKKLEYLLEQEQLKRAATLNKTSGASHTSGRSSGSVKSTKSNSSSKPCAVCSTTLHMFRSVAHCELCSEAVCSRCRVTRRLSYQVARPKELKQKNTIFCTTCVAKASAYSASDVARAELVTQAAFKKSAPNMNNLVSSQLRRFLTSSTLSSNNTALSSSNYSRLETPVEEDEEDLSSRRRSLSIEGTTVRVRRRSLTHPPVSSDKVEIEKLAELVNLSVVSSSSDYLDVDFYESEAEDPATIRVFGPARMRVRGPARVLNAAQAQRSVDEQPAAASARAYAAHGGAAAERRERVPAHAAQHAVNAVRRHAVAV</sequence>
<evidence type="ECO:0000259" key="6">
    <source>
        <dbReference type="PROSITE" id="PS50178"/>
    </source>
</evidence>
<feature type="region of interest" description="Disordered" evidence="5">
    <location>
        <begin position="442"/>
        <end position="473"/>
    </location>
</feature>
<dbReference type="Gene3D" id="3.30.530.20">
    <property type="match status" value="1"/>
</dbReference>
<dbReference type="PANTHER" id="PTHR13510:SF44">
    <property type="entry name" value="RABENOSYN-5"/>
    <property type="match status" value="1"/>
</dbReference>
<evidence type="ECO:0000313" key="8">
    <source>
        <dbReference type="Proteomes" id="UP001165083"/>
    </source>
</evidence>
<dbReference type="InterPro" id="IPR011011">
    <property type="entry name" value="Znf_FYVE_PHD"/>
</dbReference>
<dbReference type="InterPro" id="IPR052727">
    <property type="entry name" value="Rab4/Rab5_effector"/>
</dbReference>
<dbReference type="OrthoDB" id="112391at2759"/>
<evidence type="ECO:0000256" key="1">
    <source>
        <dbReference type="ARBA" id="ARBA00022723"/>
    </source>
</evidence>
<protein>
    <submittedName>
        <fullName evidence="7">Unnamed protein product</fullName>
    </submittedName>
</protein>
<dbReference type="Proteomes" id="UP001165083">
    <property type="component" value="Unassembled WGS sequence"/>
</dbReference>
<dbReference type="EMBL" id="BSXW01000628">
    <property type="protein sequence ID" value="GMF26787.1"/>
    <property type="molecule type" value="Genomic_DNA"/>
</dbReference>
<evidence type="ECO:0000313" key="7">
    <source>
        <dbReference type="EMBL" id="GMF26787.1"/>
    </source>
</evidence>
<comment type="caution">
    <text evidence="7">The sequence shown here is derived from an EMBL/GenBank/DDBJ whole genome shotgun (WGS) entry which is preliminary data.</text>
</comment>
<feature type="region of interest" description="Disordered" evidence="5">
    <location>
        <begin position="311"/>
        <end position="339"/>
    </location>
</feature>
<dbReference type="AlphaFoldDB" id="A0A9W6U7S4"/>
<evidence type="ECO:0000256" key="5">
    <source>
        <dbReference type="SAM" id="MobiDB-lite"/>
    </source>
</evidence>
<keyword evidence="8" id="KW-1185">Reference proteome</keyword>
<feature type="compositionally biased region" description="Low complexity" evidence="5">
    <location>
        <begin position="442"/>
        <end position="454"/>
    </location>
</feature>
<organism evidence="7 8">
    <name type="scientific">Phytophthora lilii</name>
    <dbReference type="NCBI Taxonomy" id="2077276"/>
    <lineage>
        <taxon>Eukaryota</taxon>
        <taxon>Sar</taxon>
        <taxon>Stramenopiles</taxon>
        <taxon>Oomycota</taxon>
        <taxon>Peronosporomycetes</taxon>
        <taxon>Peronosporales</taxon>
        <taxon>Peronosporaceae</taxon>
        <taxon>Phytophthora</taxon>
    </lineage>
</organism>
<proteinExistence type="predicted"/>
<keyword evidence="1" id="KW-0479">Metal-binding</keyword>
<dbReference type="InterPro" id="IPR023393">
    <property type="entry name" value="START-like_dom_sf"/>
</dbReference>
<keyword evidence="3" id="KW-0862">Zinc</keyword>
<dbReference type="SUPFAM" id="SSF57903">
    <property type="entry name" value="FYVE/PHD zinc finger"/>
    <property type="match status" value="1"/>
</dbReference>
<evidence type="ECO:0000256" key="2">
    <source>
        <dbReference type="ARBA" id="ARBA00022771"/>
    </source>
</evidence>
<dbReference type="PANTHER" id="PTHR13510">
    <property type="entry name" value="FYVE-FINGER-CONTAINING RAB5 EFFECTOR PROTEIN RABENOSYN-5-RELATED"/>
    <property type="match status" value="1"/>
</dbReference>